<keyword evidence="2" id="KW-0862">Zinc</keyword>
<dbReference type="Proteomes" id="UP000836402">
    <property type="component" value="Unassembled WGS sequence"/>
</dbReference>
<evidence type="ECO:0000256" key="2">
    <source>
        <dbReference type="PROSITE-ProRule" id="PRU00047"/>
    </source>
</evidence>
<evidence type="ECO:0000313" key="6">
    <source>
        <dbReference type="Proteomes" id="UP000836402"/>
    </source>
</evidence>
<keyword evidence="2" id="KW-0479">Metal-binding</keyword>
<name>A0ABN7IUC4_9BASI</name>
<dbReference type="PROSITE" id="PS50158">
    <property type="entry name" value="ZF_CCHC"/>
    <property type="match status" value="1"/>
</dbReference>
<accession>A0ABN7IUC4</accession>
<evidence type="ECO:0000256" key="1">
    <source>
        <dbReference type="ARBA" id="ARBA00022664"/>
    </source>
</evidence>
<dbReference type="InterPro" id="IPR001878">
    <property type="entry name" value="Znf_CCHC"/>
</dbReference>
<evidence type="ECO:0000256" key="3">
    <source>
        <dbReference type="SAM" id="MobiDB-lite"/>
    </source>
</evidence>
<keyword evidence="1" id="KW-0507">mRNA processing</keyword>
<gene>
    <name evidence="5" type="ORF">JKIAZH3_G4628</name>
</gene>
<organism evidence="5 6">
    <name type="scientific">Tilletia caries</name>
    <name type="common">wheat bunt fungus</name>
    <dbReference type="NCBI Taxonomy" id="13290"/>
    <lineage>
        <taxon>Eukaryota</taxon>
        <taxon>Fungi</taxon>
        <taxon>Dikarya</taxon>
        <taxon>Basidiomycota</taxon>
        <taxon>Ustilaginomycotina</taxon>
        <taxon>Exobasidiomycetes</taxon>
        <taxon>Tilletiales</taxon>
        <taxon>Tilletiaceae</taxon>
        <taxon>Tilletia</taxon>
    </lineage>
</organism>
<evidence type="ECO:0000313" key="5">
    <source>
        <dbReference type="EMBL" id="CAD6921656.1"/>
    </source>
</evidence>
<dbReference type="Gene3D" id="4.10.60.10">
    <property type="entry name" value="Zinc finger, CCHC-type"/>
    <property type="match status" value="1"/>
</dbReference>
<proteinExistence type="predicted"/>
<feature type="domain" description="CCHC-type" evidence="4">
    <location>
        <begin position="39"/>
        <end position="54"/>
    </location>
</feature>
<dbReference type="EMBL" id="CAJHJG010002637">
    <property type="protein sequence ID" value="CAD6921656.1"/>
    <property type="molecule type" value="Genomic_DNA"/>
</dbReference>
<comment type="caution">
    <text evidence="5">The sequence shown here is derived from an EMBL/GenBank/DDBJ whole genome shotgun (WGS) entry which is preliminary data.</text>
</comment>
<dbReference type="SMART" id="SM00343">
    <property type="entry name" value="ZnF_C2HC"/>
    <property type="match status" value="1"/>
</dbReference>
<sequence>GTGTRTSTRGSSTGTASRARTTGQASSSSRSATRGQDECYHCGNSGHWASECPNR</sequence>
<feature type="non-terminal residue" evidence="5">
    <location>
        <position position="1"/>
    </location>
</feature>
<dbReference type="InterPro" id="IPR036875">
    <property type="entry name" value="Znf_CCHC_sf"/>
</dbReference>
<dbReference type="Pfam" id="PF00098">
    <property type="entry name" value="zf-CCHC"/>
    <property type="match status" value="1"/>
</dbReference>
<reference evidence="5" key="1">
    <citation type="submission" date="2020-10" db="EMBL/GenBank/DDBJ databases">
        <authorList>
            <person name="Sedaghatjoo S."/>
        </authorList>
    </citation>
    <scope>NUCLEOTIDE SEQUENCE</scope>
    <source>
        <strain evidence="5">AZH3</strain>
    </source>
</reference>
<feature type="region of interest" description="Disordered" evidence="3">
    <location>
        <begin position="1"/>
        <end position="37"/>
    </location>
</feature>
<evidence type="ECO:0000259" key="4">
    <source>
        <dbReference type="PROSITE" id="PS50158"/>
    </source>
</evidence>
<dbReference type="SUPFAM" id="SSF57756">
    <property type="entry name" value="Retrovirus zinc finger-like domains"/>
    <property type="match status" value="1"/>
</dbReference>
<feature type="compositionally biased region" description="Low complexity" evidence="3">
    <location>
        <begin position="1"/>
        <end position="34"/>
    </location>
</feature>
<protein>
    <recommendedName>
        <fullName evidence="4">CCHC-type domain-containing protein</fullName>
    </recommendedName>
</protein>
<keyword evidence="2" id="KW-0863">Zinc-finger</keyword>
<keyword evidence="6" id="KW-1185">Reference proteome</keyword>